<dbReference type="PANTHER" id="PTHR14209:SF19">
    <property type="entry name" value="ISOAMYL ACETATE-HYDROLYZING ESTERASE 1 HOMOLOG"/>
    <property type="match status" value="1"/>
</dbReference>
<dbReference type="InterPro" id="IPR036514">
    <property type="entry name" value="SGNH_hydro_sf"/>
</dbReference>
<dbReference type="SUPFAM" id="SSF52266">
    <property type="entry name" value="SGNH hydrolase"/>
    <property type="match status" value="1"/>
</dbReference>
<protein>
    <submittedName>
        <fullName evidence="2">SGNH/GDSL hydrolase family protein</fullName>
    </submittedName>
</protein>
<comment type="caution">
    <text evidence="2">The sequence shown here is derived from an EMBL/GenBank/DDBJ whole genome shotgun (WGS) entry which is preliminary data.</text>
</comment>
<sequence length="296" mass="34455">PKPEKFEFFVPDEKLFWKFPAYHEEVNAFGFRGDEIEIPKPIHTYRMIFLGDSCTAQGYPAFVASLLNDRFATQTRRFESVNLSISGYSSYQGRMIAEMYGSQFEPDLVFIYYGWNDHWQAYGAIDAQKKIKQTSWGRMAYKVYHNIRLLQGLKKIINTVKRSNKPLSQVRVSLDQYRQNLQHIKGIFQQHNIPVVFISAPTAHYRCGVPDYLLDQNFIPSKEFSVTMHQKYNSAVRTVAHESNSFLLDLENDFNDSRALEDIFKEDGIHFTDFGLMLIANRIADFVTKNILETQT</sequence>
<dbReference type="Proteomes" id="UP001594351">
    <property type="component" value="Unassembled WGS sequence"/>
</dbReference>
<proteinExistence type="predicted"/>
<name>A0ABV6Z539_UNCC1</name>
<organism evidence="2 3">
    <name type="scientific">candidate division CSSED10-310 bacterium</name>
    <dbReference type="NCBI Taxonomy" id="2855610"/>
    <lineage>
        <taxon>Bacteria</taxon>
        <taxon>Bacteria division CSSED10-310</taxon>
    </lineage>
</organism>
<dbReference type="PANTHER" id="PTHR14209">
    <property type="entry name" value="ISOAMYL ACETATE-HYDROLYZING ESTERASE 1"/>
    <property type="match status" value="1"/>
</dbReference>
<evidence type="ECO:0000313" key="2">
    <source>
        <dbReference type="EMBL" id="MFC1853571.1"/>
    </source>
</evidence>
<dbReference type="InterPro" id="IPR013830">
    <property type="entry name" value="SGNH_hydro"/>
</dbReference>
<keyword evidence="2" id="KW-0378">Hydrolase</keyword>
<dbReference type="GO" id="GO:0016787">
    <property type="term" value="F:hydrolase activity"/>
    <property type="evidence" value="ECO:0007669"/>
    <property type="project" value="UniProtKB-KW"/>
</dbReference>
<evidence type="ECO:0000259" key="1">
    <source>
        <dbReference type="Pfam" id="PF13472"/>
    </source>
</evidence>
<dbReference type="EMBL" id="JBHPBY010000536">
    <property type="protein sequence ID" value="MFC1853571.1"/>
    <property type="molecule type" value="Genomic_DNA"/>
</dbReference>
<dbReference type="Pfam" id="PF13472">
    <property type="entry name" value="Lipase_GDSL_2"/>
    <property type="match status" value="1"/>
</dbReference>
<feature type="domain" description="SGNH hydrolase-type esterase" evidence="1">
    <location>
        <begin position="49"/>
        <end position="275"/>
    </location>
</feature>
<reference evidence="2 3" key="1">
    <citation type="submission" date="2024-09" db="EMBL/GenBank/DDBJ databases">
        <title>Laminarin stimulates single cell rates of sulfate reduction while oxygen inhibits transcriptomic activity in coastal marine sediment.</title>
        <authorList>
            <person name="Lindsay M."/>
            <person name="Orcutt B."/>
            <person name="Emerson D."/>
            <person name="Stepanauskas R."/>
            <person name="D'Angelo T."/>
        </authorList>
    </citation>
    <scope>NUCLEOTIDE SEQUENCE [LARGE SCALE GENOMIC DNA]</scope>
    <source>
        <strain evidence="2">SAG AM-311-K15</strain>
    </source>
</reference>
<keyword evidence="3" id="KW-1185">Reference proteome</keyword>
<feature type="non-terminal residue" evidence="2">
    <location>
        <position position="1"/>
    </location>
</feature>
<accession>A0ABV6Z539</accession>
<evidence type="ECO:0000313" key="3">
    <source>
        <dbReference type="Proteomes" id="UP001594351"/>
    </source>
</evidence>
<dbReference type="InterPro" id="IPR045136">
    <property type="entry name" value="Iah1-like"/>
</dbReference>
<gene>
    <name evidence="2" type="ORF">ACFL27_25570</name>
</gene>
<dbReference type="Gene3D" id="3.40.50.1110">
    <property type="entry name" value="SGNH hydrolase"/>
    <property type="match status" value="1"/>
</dbReference>